<dbReference type="InterPro" id="IPR055370">
    <property type="entry name" value="Lsr2_DNA-bd"/>
</dbReference>
<evidence type="ECO:0000259" key="3">
    <source>
        <dbReference type="Pfam" id="PF11774"/>
    </source>
</evidence>
<proteinExistence type="predicted"/>
<dbReference type="GO" id="GO:0003677">
    <property type="term" value="F:DNA binding"/>
    <property type="evidence" value="ECO:0007669"/>
    <property type="project" value="UniProtKB-KW"/>
</dbReference>
<dbReference type="Gene3D" id="3.30.60.230">
    <property type="entry name" value="Lsr2, dimerization domain"/>
    <property type="match status" value="1"/>
</dbReference>
<dbReference type="GO" id="GO:0016746">
    <property type="term" value="F:acyltransferase activity"/>
    <property type="evidence" value="ECO:0007669"/>
    <property type="project" value="InterPro"/>
</dbReference>
<dbReference type="EMBL" id="LT629770">
    <property type="protein sequence ID" value="SDS11630.1"/>
    <property type="molecule type" value="Genomic_DNA"/>
</dbReference>
<feature type="region of interest" description="Disordered" evidence="2">
    <location>
        <begin position="55"/>
        <end position="90"/>
    </location>
</feature>
<evidence type="ECO:0000256" key="2">
    <source>
        <dbReference type="SAM" id="MobiDB-lite"/>
    </source>
</evidence>
<organism evidence="5 6">
    <name type="scientific">Microbacterium paraoxydans</name>
    <dbReference type="NCBI Taxonomy" id="199592"/>
    <lineage>
        <taxon>Bacteria</taxon>
        <taxon>Bacillati</taxon>
        <taxon>Actinomycetota</taxon>
        <taxon>Actinomycetes</taxon>
        <taxon>Micrococcales</taxon>
        <taxon>Microbacteriaceae</taxon>
        <taxon>Microbacterium</taxon>
    </lineage>
</organism>
<dbReference type="GeneID" id="36298982"/>
<name>A0A1H1PKK9_9MICO</name>
<dbReference type="InterPro" id="IPR042261">
    <property type="entry name" value="Lsr2-like_dimerization"/>
</dbReference>
<evidence type="ECO:0000256" key="1">
    <source>
        <dbReference type="ARBA" id="ARBA00023125"/>
    </source>
</evidence>
<dbReference type="InterPro" id="IPR036625">
    <property type="entry name" value="E3-bd_dom_sf"/>
</dbReference>
<feature type="domain" description="Lsr2 dimerization" evidence="3">
    <location>
        <begin position="1"/>
        <end position="62"/>
    </location>
</feature>
<evidence type="ECO:0000313" key="5">
    <source>
        <dbReference type="EMBL" id="SDS11630.1"/>
    </source>
</evidence>
<dbReference type="RefSeq" id="WP_060921786.1">
    <property type="nucleotide sequence ID" value="NZ_LT629770.1"/>
</dbReference>
<dbReference type="Gene3D" id="4.10.320.10">
    <property type="entry name" value="E3-binding domain"/>
    <property type="match status" value="1"/>
</dbReference>
<keyword evidence="1" id="KW-0238">DNA-binding</keyword>
<dbReference type="Pfam" id="PF11774">
    <property type="entry name" value="Lsr2"/>
    <property type="match status" value="1"/>
</dbReference>
<dbReference type="AlphaFoldDB" id="A0A1H1PKK9"/>
<evidence type="ECO:0000259" key="4">
    <source>
        <dbReference type="Pfam" id="PF23359"/>
    </source>
</evidence>
<sequence length="120" mass="12874">MARRIVHQLVDDIDGTVLEVGEGETVHFSLNGTSYEIDLNSAHAEELRQALEPYITAGRRAGSGASTGGGRSSSSASSRKRPSRNPEVAAIRAWAKENGYTLSERGRVPAPILDAYRAAH</sequence>
<dbReference type="InterPro" id="IPR024412">
    <property type="entry name" value="Lsr2_dim_dom"/>
</dbReference>
<dbReference type="eggNOG" id="ENOG5032RKK">
    <property type="taxonomic scope" value="Bacteria"/>
</dbReference>
<feature type="domain" description="Lsr2 DNA-binding" evidence="4">
    <location>
        <begin position="85"/>
        <end position="119"/>
    </location>
</feature>
<evidence type="ECO:0000313" key="6">
    <source>
        <dbReference type="Proteomes" id="UP000182126"/>
    </source>
</evidence>
<accession>A0A1H1PKK9</accession>
<reference evidence="5 6" key="1">
    <citation type="submission" date="2016-10" db="EMBL/GenBank/DDBJ databases">
        <authorList>
            <person name="de Groot N.N."/>
        </authorList>
    </citation>
    <scope>NUCLEOTIDE SEQUENCE [LARGE SCALE GENOMIC DNA]</scope>
    <source>
        <strain evidence="5 6">DSM 15019</strain>
    </source>
</reference>
<protein>
    <submittedName>
        <fullName evidence="5">Lsr2 protein</fullName>
    </submittedName>
</protein>
<dbReference type="Proteomes" id="UP000182126">
    <property type="component" value="Chromosome I"/>
</dbReference>
<dbReference type="Pfam" id="PF23359">
    <property type="entry name" value="Lsr2_DNA-bd"/>
    <property type="match status" value="1"/>
</dbReference>
<gene>
    <name evidence="5" type="ORF">SAMN04489809_1119</name>
</gene>